<name>A0AAN9A9W9_HALRR</name>
<comment type="caution">
    <text evidence="2">The sequence shown here is derived from an EMBL/GenBank/DDBJ whole genome shotgun (WGS) entry which is preliminary data.</text>
</comment>
<protein>
    <submittedName>
        <fullName evidence="2">Uncharacterized protein</fullName>
    </submittedName>
</protein>
<proteinExistence type="predicted"/>
<evidence type="ECO:0000313" key="2">
    <source>
        <dbReference type="EMBL" id="KAK7077320.1"/>
    </source>
</evidence>
<gene>
    <name evidence="2" type="ORF">SK128_019753</name>
</gene>
<dbReference type="AlphaFoldDB" id="A0AAN9A9W9"/>
<keyword evidence="3" id="KW-1185">Reference proteome</keyword>
<dbReference type="EMBL" id="JAXCGZ010009438">
    <property type="protein sequence ID" value="KAK7077320.1"/>
    <property type="molecule type" value="Genomic_DNA"/>
</dbReference>
<reference evidence="2 3" key="1">
    <citation type="submission" date="2023-11" db="EMBL/GenBank/DDBJ databases">
        <title>Halocaridina rubra genome assembly.</title>
        <authorList>
            <person name="Smith C."/>
        </authorList>
    </citation>
    <scope>NUCLEOTIDE SEQUENCE [LARGE SCALE GENOMIC DNA]</scope>
    <source>
        <strain evidence="2">EP-1</strain>
        <tissue evidence="2">Whole</tissue>
    </source>
</reference>
<dbReference type="Proteomes" id="UP001381693">
    <property type="component" value="Unassembled WGS sequence"/>
</dbReference>
<organism evidence="2 3">
    <name type="scientific">Halocaridina rubra</name>
    <name type="common">Hawaiian red shrimp</name>
    <dbReference type="NCBI Taxonomy" id="373956"/>
    <lineage>
        <taxon>Eukaryota</taxon>
        <taxon>Metazoa</taxon>
        <taxon>Ecdysozoa</taxon>
        <taxon>Arthropoda</taxon>
        <taxon>Crustacea</taxon>
        <taxon>Multicrustacea</taxon>
        <taxon>Malacostraca</taxon>
        <taxon>Eumalacostraca</taxon>
        <taxon>Eucarida</taxon>
        <taxon>Decapoda</taxon>
        <taxon>Pleocyemata</taxon>
        <taxon>Caridea</taxon>
        <taxon>Atyoidea</taxon>
        <taxon>Atyidae</taxon>
        <taxon>Halocaridina</taxon>
    </lineage>
</organism>
<feature type="region of interest" description="Disordered" evidence="1">
    <location>
        <begin position="1"/>
        <end position="24"/>
    </location>
</feature>
<evidence type="ECO:0000256" key="1">
    <source>
        <dbReference type="SAM" id="MobiDB-lite"/>
    </source>
</evidence>
<evidence type="ECO:0000313" key="3">
    <source>
        <dbReference type="Proteomes" id="UP001381693"/>
    </source>
</evidence>
<accession>A0AAN9A9W9</accession>
<sequence>MESSNTNFDIGLGEKSRPEQSIAHTNDYPTVSEKALNNKVFNDLTSILDSVSEYMENPSEKRMEVETDAKSQNTVASFGQKSLIRVQDSAHNHGVRGSSSEECPIKILVTGPKTQAILGSSDK</sequence>